<dbReference type="InterPro" id="IPR000866">
    <property type="entry name" value="AhpC/TSA"/>
</dbReference>
<gene>
    <name evidence="7" type="ORF">DBO85_18580</name>
</gene>
<dbReference type="RefSeq" id="WP_108109257.1">
    <property type="nucleotide sequence ID" value="NZ_QASN01000022.1"/>
</dbReference>
<dbReference type="Gene3D" id="3.40.30.10">
    <property type="entry name" value="Glutaredoxin"/>
    <property type="match status" value="1"/>
</dbReference>
<dbReference type="SUPFAM" id="SSF52833">
    <property type="entry name" value="Thioredoxin-like"/>
    <property type="match status" value="1"/>
</dbReference>
<dbReference type="PANTHER" id="PTHR42852:SF6">
    <property type="entry name" value="THIOL:DISULFIDE INTERCHANGE PROTEIN DSBE"/>
    <property type="match status" value="1"/>
</dbReference>
<keyword evidence="2" id="KW-0201">Cytochrome c-type biogenesis</keyword>
<evidence type="ECO:0000256" key="2">
    <source>
        <dbReference type="ARBA" id="ARBA00022748"/>
    </source>
</evidence>
<dbReference type="CDD" id="cd02966">
    <property type="entry name" value="TlpA_like_family"/>
    <property type="match status" value="1"/>
</dbReference>
<dbReference type="PANTHER" id="PTHR42852">
    <property type="entry name" value="THIOL:DISULFIDE INTERCHANGE PROTEIN DSBE"/>
    <property type="match status" value="1"/>
</dbReference>
<evidence type="ECO:0000313" key="8">
    <source>
        <dbReference type="Proteomes" id="UP000244064"/>
    </source>
</evidence>
<dbReference type="GO" id="GO:0030313">
    <property type="term" value="C:cell envelope"/>
    <property type="evidence" value="ECO:0007669"/>
    <property type="project" value="UniProtKB-SubCell"/>
</dbReference>
<feature type="chain" id="PRO_5015574872" evidence="5">
    <location>
        <begin position="25"/>
        <end position="155"/>
    </location>
</feature>
<dbReference type="InterPro" id="IPR013766">
    <property type="entry name" value="Thioredoxin_domain"/>
</dbReference>
<feature type="signal peptide" evidence="5">
    <location>
        <begin position="1"/>
        <end position="24"/>
    </location>
</feature>
<protein>
    <submittedName>
        <fullName evidence="7">Peroxiredoxin</fullName>
    </submittedName>
</protein>
<evidence type="ECO:0000256" key="5">
    <source>
        <dbReference type="SAM" id="SignalP"/>
    </source>
</evidence>
<proteinExistence type="predicted"/>
<dbReference type="GO" id="GO:0017004">
    <property type="term" value="P:cytochrome complex assembly"/>
    <property type="evidence" value="ECO:0007669"/>
    <property type="project" value="UniProtKB-KW"/>
</dbReference>
<dbReference type="GO" id="GO:0015036">
    <property type="term" value="F:disulfide oxidoreductase activity"/>
    <property type="evidence" value="ECO:0007669"/>
    <property type="project" value="UniProtKB-ARBA"/>
</dbReference>
<keyword evidence="5" id="KW-0732">Signal</keyword>
<keyword evidence="4" id="KW-0676">Redox-active center</keyword>
<dbReference type="PROSITE" id="PS51352">
    <property type="entry name" value="THIOREDOXIN_2"/>
    <property type="match status" value="1"/>
</dbReference>
<evidence type="ECO:0000313" key="7">
    <source>
        <dbReference type="EMBL" id="PTU72759.1"/>
    </source>
</evidence>
<dbReference type="AlphaFoldDB" id="A0A2T5P4T7"/>
<dbReference type="GO" id="GO:0016209">
    <property type="term" value="F:antioxidant activity"/>
    <property type="evidence" value="ECO:0007669"/>
    <property type="project" value="InterPro"/>
</dbReference>
<dbReference type="EMBL" id="QASN01000022">
    <property type="protein sequence ID" value="PTU72759.1"/>
    <property type="molecule type" value="Genomic_DNA"/>
</dbReference>
<name>A0A2T5P4T7_9PSED</name>
<keyword evidence="8" id="KW-1185">Reference proteome</keyword>
<evidence type="ECO:0000256" key="1">
    <source>
        <dbReference type="ARBA" id="ARBA00004196"/>
    </source>
</evidence>
<feature type="domain" description="Thioredoxin" evidence="6">
    <location>
        <begin position="8"/>
        <end position="153"/>
    </location>
</feature>
<organism evidence="7 8">
    <name type="scientific">Pseudomonas mangrovi</name>
    <dbReference type="NCBI Taxonomy" id="2161748"/>
    <lineage>
        <taxon>Bacteria</taxon>
        <taxon>Pseudomonadati</taxon>
        <taxon>Pseudomonadota</taxon>
        <taxon>Gammaproteobacteria</taxon>
        <taxon>Pseudomonadales</taxon>
        <taxon>Pseudomonadaceae</taxon>
        <taxon>Pseudomonas</taxon>
    </lineage>
</organism>
<dbReference type="InterPro" id="IPR017937">
    <property type="entry name" value="Thioredoxin_CS"/>
</dbReference>
<dbReference type="OrthoDB" id="9796554at2"/>
<accession>A0A2T5P4T7</accession>
<reference evidence="7 8" key="1">
    <citation type="submission" date="2018-04" db="EMBL/GenBank/DDBJ databases">
        <title>Pseudomonas sp. nov., isolated from mangrove soil.</title>
        <authorList>
            <person name="Chen C."/>
        </authorList>
    </citation>
    <scope>NUCLEOTIDE SEQUENCE [LARGE SCALE GENOMIC DNA]</scope>
    <source>
        <strain evidence="7 8">TC-11</strain>
    </source>
</reference>
<comment type="caution">
    <text evidence="7">The sequence shown here is derived from an EMBL/GenBank/DDBJ whole genome shotgun (WGS) entry which is preliminary data.</text>
</comment>
<keyword evidence="3" id="KW-1015">Disulfide bond</keyword>
<dbReference type="PROSITE" id="PS51257">
    <property type="entry name" value="PROKAR_LIPOPROTEIN"/>
    <property type="match status" value="1"/>
</dbReference>
<evidence type="ECO:0000256" key="4">
    <source>
        <dbReference type="ARBA" id="ARBA00023284"/>
    </source>
</evidence>
<sequence length="155" mass="16485">MARVIRWVMAGLGALLLAACGADAGLDQHGRKVTAASLEGQWLIINYWAQWCGPCRHEIPELNALDRSLQGSGAQVLGVNFDGLQGEALSKASAEMGIEFRVLASDPAPRYSLPPSQVLPVTYIVAPDGRVHAQLAGEQTADGLREKLAAARQAQ</sequence>
<dbReference type="Proteomes" id="UP000244064">
    <property type="component" value="Unassembled WGS sequence"/>
</dbReference>
<evidence type="ECO:0000256" key="3">
    <source>
        <dbReference type="ARBA" id="ARBA00023157"/>
    </source>
</evidence>
<evidence type="ECO:0000259" key="6">
    <source>
        <dbReference type="PROSITE" id="PS51352"/>
    </source>
</evidence>
<dbReference type="InterPro" id="IPR036249">
    <property type="entry name" value="Thioredoxin-like_sf"/>
</dbReference>
<comment type="subcellular location">
    <subcellularLocation>
        <location evidence="1">Cell envelope</location>
    </subcellularLocation>
</comment>
<dbReference type="InterPro" id="IPR050553">
    <property type="entry name" value="Thioredoxin_ResA/DsbE_sf"/>
</dbReference>
<dbReference type="PROSITE" id="PS00194">
    <property type="entry name" value="THIOREDOXIN_1"/>
    <property type="match status" value="1"/>
</dbReference>
<dbReference type="Pfam" id="PF00578">
    <property type="entry name" value="AhpC-TSA"/>
    <property type="match status" value="1"/>
</dbReference>